<dbReference type="Pfam" id="PF00625">
    <property type="entry name" value="Guanylate_kin"/>
    <property type="match status" value="1"/>
</dbReference>
<reference evidence="2 3" key="1">
    <citation type="journal article" date="2013" name="Genome Announc.">
        <title>Draft Genome Sequence of Holospora undulata Strain HU1, a Micronucleus-Specific Symbiont of the Ciliate Paramecium caudatum.</title>
        <authorList>
            <person name="Dohra H."/>
            <person name="Suzuki H."/>
            <person name="Suzuki T."/>
            <person name="Tanaka K."/>
            <person name="Fujishima M."/>
        </authorList>
    </citation>
    <scope>NUCLEOTIDE SEQUENCE [LARGE SCALE GENOMIC DNA]</scope>
    <source>
        <strain evidence="2 3">HU1</strain>
    </source>
</reference>
<name>A0A061JFR2_9PROT</name>
<organism evidence="2 3">
    <name type="scientific">Holospora undulata HU1</name>
    <dbReference type="NCBI Taxonomy" id="1321371"/>
    <lineage>
        <taxon>Bacteria</taxon>
        <taxon>Pseudomonadati</taxon>
        <taxon>Pseudomonadota</taxon>
        <taxon>Alphaproteobacteria</taxon>
        <taxon>Holosporales</taxon>
        <taxon>Holosporaceae</taxon>
        <taxon>Holospora</taxon>
    </lineage>
</organism>
<dbReference type="InterPro" id="IPR008144">
    <property type="entry name" value="Guanylate_kin-like_dom"/>
</dbReference>
<evidence type="ECO:0000259" key="1">
    <source>
        <dbReference type="PROSITE" id="PS50052"/>
    </source>
</evidence>
<dbReference type="PROSITE" id="PS50052">
    <property type="entry name" value="GUANYLATE_KINASE_2"/>
    <property type="match status" value="1"/>
</dbReference>
<dbReference type="InterPro" id="IPR027417">
    <property type="entry name" value="P-loop_NTPase"/>
</dbReference>
<evidence type="ECO:0000313" key="3">
    <source>
        <dbReference type="Proteomes" id="UP000026922"/>
    </source>
</evidence>
<dbReference type="RefSeq" id="WP_023492465.1">
    <property type="nucleotide sequence ID" value="NZ_ARPM03000185.1"/>
</dbReference>
<keyword evidence="2" id="KW-0808">Transferase</keyword>
<dbReference type="EMBL" id="ARPM03000185">
    <property type="protein sequence ID" value="ETZ04526.1"/>
    <property type="molecule type" value="Genomic_DNA"/>
</dbReference>
<evidence type="ECO:0000313" key="2">
    <source>
        <dbReference type="EMBL" id="ETZ04526.1"/>
    </source>
</evidence>
<proteinExistence type="predicted"/>
<dbReference type="GO" id="GO:0016301">
    <property type="term" value="F:kinase activity"/>
    <property type="evidence" value="ECO:0007669"/>
    <property type="project" value="UniProtKB-KW"/>
</dbReference>
<comment type="caution">
    <text evidence="2">The sequence shown here is derived from an EMBL/GenBank/DDBJ whole genome shotgun (WGS) entry which is preliminary data.</text>
</comment>
<gene>
    <name evidence="2" type="ORF">K737_301068</name>
</gene>
<feature type="domain" description="Guanylate kinase-like" evidence="1">
    <location>
        <begin position="6"/>
        <end position="193"/>
    </location>
</feature>
<dbReference type="SUPFAM" id="SSF52540">
    <property type="entry name" value="P-loop containing nucleoside triphosphate hydrolases"/>
    <property type="match status" value="1"/>
</dbReference>
<keyword evidence="2" id="KW-0418">Kinase</keyword>
<dbReference type="Proteomes" id="UP000026922">
    <property type="component" value="Unassembled WGS sequence"/>
</dbReference>
<dbReference type="InterPro" id="IPR008145">
    <property type="entry name" value="GK/Ca_channel_bsu"/>
</dbReference>
<dbReference type="Gene3D" id="3.40.50.300">
    <property type="entry name" value="P-loop containing nucleotide triphosphate hydrolases"/>
    <property type="match status" value="1"/>
</dbReference>
<protein>
    <submittedName>
        <fullName evidence="2">Guanylate kinase</fullName>
    </submittedName>
</protein>
<keyword evidence="3" id="KW-1185">Reference proteome</keyword>
<dbReference type="AlphaFoldDB" id="A0A061JFR2"/>
<accession>A0A061JFR2</accession>
<sequence length="193" mass="22634">MKEYLYLILCLSGLTGAGKTAVSEGVSKLGEMQTVLKVTTRPKRASDLDGEYCFVNSEIYNKMFQEKKFALHTKYYEHTYAIPYSTLEEGKKKNISRFITPWVFGKDSVFDPRIRYVRIWLELSQEERVKRMLNRGDSKEYVAKRLDQEALPQFAVYWEQQRQQCQWVVDASAPLEEVVRNIRTIALNYTDFS</sequence>